<evidence type="ECO:0000313" key="4">
    <source>
        <dbReference type="Proteomes" id="UP000747399"/>
    </source>
</evidence>
<dbReference type="GO" id="GO:0005783">
    <property type="term" value="C:endoplasmic reticulum"/>
    <property type="evidence" value="ECO:0007669"/>
    <property type="project" value="TreeGrafter"/>
</dbReference>
<proteinExistence type="predicted"/>
<name>A0A8J4EUG9_9CHLO</name>
<dbReference type="PANTHER" id="PTHR43272:SF3">
    <property type="entry name" value="LONG CHAIN ACYL-COA SYNTHETASE 4"/>
    <property type="match status" value="1"/>
</dbReference>
<evidence type="ECO:0000259" key="2">
    <source>
        <dbReference type="Pfam" id="PF13193"/>
    </source>
</evidence>
<organism evidence="3 4">
    <name type="scientific">Volvox africanus</name>
    <dbReference type="NCBI Taxonomy" id="51714"/>
    <lineage>
        <taxon>Eukaryota</taxon>
        <taxon>Viridiplantae</taxon>
        <taxon>Chlorophyta</taxon>
        <taxon>core chlorophytes</taxon>
        <taxon>Chlorophyceae</taxon>
        <taxon>CS clade</taxon>
        <taxon>Chlamydomonadales</taxon>
        <taxon>Volvocaceae</taxon>
        <taxon>Volvox</taxon>
    </lineage>
</organism>
<comment type="caution">
    <text evidence="3">The sequence shown here is derived from an EMBL/GenBank/DDBJ whole genome shotgun (WGS) entry which is preliminary data.</text>
</comment>
<sequence length="156" mass="16728">YYRRPDLTREALVPEPGNIPPEGSSVTAPGGAEGAPAEAEAEAEAGSADIDPRCGRWFCTGDVAALRPDGSVEIVDRIKNMFKLSQGEYVSPEHLESVYGEAHVVEQIWVYGDSHKNALVAVVVPERRALMSLVRHIEIKGATSNTTTTNVAAKGK</sequence>
<dbReference type="InterPro" id="IPR042099">
    <property type="entry name" value="ANL_N_sf"/>
</dbReference>
<protein>
    <recommendedName>
        <fullName evidence="2">AMP-binding enzyme C-terminal domain-containing protein</fullName>
    </recommendedName>
</protein>
<dbReference type="Pfam" id="PF13193">
    <property type="entry name" value="AMP-binding_C"/>
    <property type="match status" value="1"/>
</dbReference>
<dbReference type="SUPFAM" id="SSF56801">
    <property type="entry name" value="Acetyl-CoA synthetase-like"/>
    <property type="match status" value="1"/>
</dbReference>
<keyword evidence="4" id="KW-1185">Reference proteome</keyword>
<dbReference type="GO" id="GO:0004467">
    <property type="term" value="F:long-chain fatty acid-CoA ligase activity"/>
    <property type="evidence" value="ECO:0007669"/>
    <property type="project" value="TreeGrafter"/>
</dbReference>
<feature type="compositionally biased region" description="Low complexity" evidence="1">
    <location>
        <begin position="28"/>
        <end position="38"/>
    </location>
</feature>
<evidence type="ECO:0000256" key="1">
    <source>
        <dbReference type="SAM" id="MobiDB-lite"/>
    </source>
</evidence>
<dbReference type="PANTHER" id="PTHR43272">
    <property type="entry name" value="LONG-CHAIN-FATTY-ACID--COA LIGASE"/>
    <property type="match status" value="1"/>
</dbReference>
<dbReference type="Gene3D" id="3.40.50.12780">
    <property type="entry name" value="N-terminal domain of ligase-like"/>
    <property type="match status" value="1"/>
</dbReference>
<reference evidence="3" key="1">
    <citation type="journal article" date="2021" name="Proc. Natl. Acad. Sci. U.S.A.">
        <title>Three genomes in the algal genus Volvox reveal the fate of a haploid sex-determining region after a transition to homothallism.</title>
        <authorList>
            <person name="Yamamoto K."/>
            <person name="Hamaji T."/>
            <person name="Kawai-Toyooka H."/>
            <person name="Matsuzaki R."/>
            <person name="Takahashi F."/>
            <person name="Nishimura Y."/>
            <person name="Kawachi M."/>
            <person name="Noguchi H."/>
            <person name="Minakuchi Y."/>
            <person name="Umen J.G."/>
            <person name="Toyoda A."/>
            <person name="Nozaki H."/>
        </authorList>
    </citation>
    <scope>NUCLEOTIDE SEQUENCE</scope>
    <source>
        <strain evidence="3">NIES-3780</strain>
    </source>
</reference>
<dbReference type="EMBL" id="BNCO01000004">
    <property type="protein sequence ID" value="GIL47166.1"/>
    <property type="molecule type" value="Genomic_DNA"/>
</dbReference>
<gene>
    <name evidence="3" type="ORF">Vafri_4049</name>
</gene>
<feature type="domain" description="AMP-binding enzyme C-terminal" evidence="2">
    <location>
        <begin position="95"/>
        <end position="135"/>
    </location>
</feature>
<feature type="non-terminal residue" evidence="3">
    <location>
        <position position="1"/>
    </location>
</feature>
<accession>A0A8J4EUG9</accession>
<dbReference type="Proteomes" id="UP000747399">
    <property type="component" value="Unassembled WGS sequence"/>
</dbReference>
<dbReference type="AlphaFoldDB" id="A0A8J4EUG9"/>
<dbReference type="InterPro" id="IPR025110">
    <property type="entry name" value="AMP-bd_C"/>
</dbReference>
<dbReference type="GO" id="GO:0016020">
    <property type="term" value="C:membrane"/>
    <property type="evidence" value="ECO:0007669"/>
    <property type="project" value="TreeGrafter"/>
</dbReference>
<evidence type="ECO:0000313" key="3">
    <source>
        <dbReference type="EMBL" id="GIL47166.1"/>
    </source>
</evidence>
<feature type="region of interest" description="Disordered" evidence="1">
    <location>
        <begin position="1"/>
        <end position="47"/>
    </location>
</feature>
<feature type="non-terminal residue" evidence="3">
    <location>
        <position position="156"/>
    </location>
</feature>